<reference evidence="2 3" key="1">
    <citation type="journal article" date="2013" name="Int. J. Syst. Evol. Microbiol.">
        <title>Tumebacillus flagellatus sp. nov., an alpha-amylase/pullulanase-producing bacterium isolated from cassava wastewater.</title>
        <authorList>
            <person name="Wang Q."/>
            <person name="Xie N."/>
            <person name="Qin Y."/>
            <person name="Shen N."/>
            <person name="Zhu J."/>
            <person name="Mi H."/>
            <person name="Huang R."/>
        </authorList>
    </citation>
    <scope>NUCLEOTIDE SEQUENCE [LARGE SCALE GENOMIC DNA]</scope>
    <source>
        <strain evidence="2 3">GST4</strain>
    </source>
</reference>
<feature type="transmembrane region" description="Helical" evidence="1">
    <location>
        <begin position="6"/>
        <end position="28"/>
    </location>
</feature>
<feature type="transmembrane region" description="Helical" evidence="1">
    <location>
        <begin position="40"/>
        <end position="65"/>
    </location>
</feature>
<proteinExistence type="predicted"/>
<keyword evidence="3" id="KW-1185">Reference proteome</keyword>
<feature type="transmembrane region" description="Helical" evidence="1">
    <location>
        <begin position="71"/>
        <end position="92"/>
    </location>
</feature>
<dbReference type="AlphaFoldDB" id="A0A074LVL7"/>
<evidence type="ECO:0000313" key="3">
    <source>
        <dbReference type="Proteomes" id="UP000027931"/>
    </source>
</evidence>
<protein>
    <submittedName>
        <fullName evidence="2">Uncharacterized protein</fullName>
    </submittedName>
</protein>
<dbReference type="EMBL" id="JMIR01000001">
    <property type="protein sequence ID" value="KEO85059.1"/>
    <property type="molecule type" value="Genomic_DNA"/>
</dbReference>
<dbReference type="Proteomes" id="UP000027931">
    <property type="component" value="Unassembled WGS sequence"/>
</dbReference>
<accession>A0A074LVL7</accession>
<keyword evidence="1" id="KW-0472">Membrane</keyword>
<evidence type="ECO:0000313" key="2">
    <source>
        <dbReference type="EMBL" id="KEO85059.1"/>
    </source>
</evidence>
<comment type="caution">
    <text evidence="2">The sequence shown here is derived from an EMBL/GenBank/DDBJ whole genome shotgun (WGS) entry which is preliminary data.</text>
</comment>
<evidence type="ECO:0000256" key="1">
    <source>
        <dbReference type="SAM" id="Phobius"/>
    </source>
</evidence>
<name>A0A074LVL7_9BACL</name>
<keyword evidence="1" id="KW-1133">Transmembrane helix</keyword>
<keyword evidence="1" id="KW-0812">Transmembrane</keyword>
<organism evidence="2 3">
    <name type="scientific">Tumebacillus flagellatus</name>
    <dbReference type="NCBI Taxonomy" id="1157490"/>
    <lineage>
        <taxon>Bacteria</taxon>
        <taxon>Bacillati</taxon>
        <taxon>Bacillota</taxon>
        <taxon>Bacilli</taxon>
        <taxon>Bacillales</taxon>
        <taxon>Alicyclobacillaceae</taxon>
        <taxon>Tumebacillus</taxon>
    </lineage>
</organism>
<sequence>MKKTNTAYFIWLNVGLTVASVFVSLELIMNMAPTLYTELFILGIFIIPVVFGIVASLAVFASRLLFVSQKLWHSLPTVAITFFLGFVSLFIVPDQIRFQHNQNVFGAHDSILGYHVDAPGIDGDFYDKIPEGFSIDDIQDIQVTSERGKKYWVRFNKSRFLLGDKQYLSYYDWMKNKFSSMKTVDDLANDLTAFEHLAKKPNGTVEWYLEKDYIVFNTRDNVHYKVFLKPDGDQVAIDHVDVQ</sequence>
<dbReference type="RefSeq" id="WP_038083236.1">
    <property type="nucleotide sequence ID" value="NZ_JMIR01000001.1"/>
</dbReference>
<gene>
    <name evidence="2" type="ORF">EL26_00400</name>
</gene>